<keyword evidence="3" id="KW-1185">Reference proteome</keyword>
<keyword evidence="1" id="KW-0732">Signal</keyword>
<feature type="chain" id="PRO_5040496638" description="Secreted protein" evidence="1">
    <location>
        <begin position="24"/>
        <end position="143"/>
    </location>
</feature>
<gene>
    <name evidence="2" type="ORF">B0J13DRAFT_259091</name>
</gene>
<sequence>MLFFGFWFLPDPLLCLLSRRGRGREGGWISNSGPSWTNAGFSYGCGVQKRCYDSQEVLPRENKEEAQAHNMRTYVGRTGSEHEAGACDKRCRSLSFHCPDLAVLMWYFLAGCYSTCFGWPSPFFAPRHAAFSTGNVCISHRKR</sequence>
<dbReference type="EMBL" id="JAGMUU010000005">
    <property type="protein sequence ID" value="KAH7152271.1"/>
    <property type="molecule type" value="Genomic_DNA"/>
</dbReference>
<evidence type="ECO:0000256" key="1">
    <source>
        <dbReference type="SAM" id="SignalP"/>
    </source>
</evidence>
<protein>
    <recommendedName>
        <fullName evidence="4">Secreted protein</fullName>
    </recommendedName>
</protein>
<organism evidence="2 3">
    <name type="scientific">Dactylonectria estremocensis</name>
    <dbReference type="NCBI Taxonomy" id="1079267"/>
    <lineage>
        <taxon>Eukaryota</taxon>
        <taxon>Fungi</taxon>
        <taxon>Dikarya</taxon>
        <taxon>Ascomycota</taxon>
        <taxon>Pezizomycotina</taxon>
        <taxon>Sordariomycetes</taxon>
        <taxon>Hypocreomycetidae</taxon>
        <taxon>Hypocreales</taxon>
        <taxon>Nectriaceae</taxon>
        <taxon>Dactylonectria</taxon>
    </lineage>
</organism>
<evidence type="ECO:0000313" key="3">
    <source>
        <dbReference type="Proteomes" id="UP000717696"/>
    </source>
</evidence>
<reference evidence="2" key="1">
    <citation type="journal article" date="2021" name="Nat. Commun.">
        <title>Genetic determinants of endophytism in the Arabidopsis root mycobiome.</title>
        <authorList>
            <person name="Mesny F."/>
            <person name="Miyauchi S."/>
            <person name="Thiergart T."/>
            <person name="Pickel B."/>
            <person name="Atanasova L."/>
            <person name="Karlsson M."/>
            <person name="Huettel B."/>
            <person name="Barry K.W."/>
            <person name="Haridas S."/>
            <person name="Chen C."/>
            <person name="Bauer D."/>
            <person name="Andreopoulos W."/>
            <person name="Pangilinan J."/>
            <person name="LaButti K."/>
            <person name="Riley R."/>
            <person name="Lipzen A."/>
            <person name="Clum A."/>
            <person name="Drula E."/>
            <person name="Henrissat B."/>
            <person name="Kohler A."/>
            <person name="Grigoriev I.V."/>
            <person name="Martin F.M."/>
            <person name="Hacquard S."/>
        </authorList>
    </citation>
    <scope>NUCLEOTIDE SEQUENCE</scope>
    <source>
        <strain evidence="2">MPI-CAGE-AT-0021</strain>
    </source>
</reference>
<feature type="signal peptide" evidence="1">
    <location>
        <begin position="1"/>
        <end position="23"/>
    </location>
</feature>
<comment type="caution">
    <text evidence="2">The sequence shown here is derived from an EMBL/GenBank/DDBJ whole genome shotgun (WGS) entry which is preliminary data.</text>
</comment>
<proteinExistence type="predicted"/>
<name>A0A9P9F4W4_9HYPO</name>
<accession>A0A9P9F4W4</accession>
<evidence type="ECO:0008006" key="4">
    <source>
        <dbReference type="Google" id="ProtNLM"/>
    </source>
</evidence>
<dbReference type="Proteomes" id="UP000717696">
    <property type="component" value="Unassembled WGS sequence"/>
</dbReference>
<dbReference type="AlphaFoldDB" id="A0A9P9F4W4"/>
<evidence type="ECO:0000313" key="2">
    <source>
        <dbReference type="EMBL" id="KAH7152271.1"/>
    </source>
</evidence>